<dbReference type="SUPFAM" id="SSF51735">
    <property type="entry name" value="NAD(P)-binding Rossmann-fold domains"/>
    <property type="match status" value="1"/>
</dbReference>
<dbReference type="PANTHER" id="PTHR44196">
    <property type="entry name" value="DEHYDROGENASE/REDUCTASE SDR FAMILY MEMBER 7B"/>
    <property type="match status" value="1"/>
</dbReference>
<name>A0A364RI24_9BACT</name>
<evidence type="ECO:0000313" key="5">
    <source>
        <dbReference type="Proteomes" id="UP000251692"/>
    </source>
</evidence>
<protein>
    <submittedName>
        <fullName evidence="4">Short-chain dehydrogenase</fullName>
    </submittedName>
</protein>
<reference evidence="4 5" key="1">
    <citation type="submission" date="2018-06" db="EMBL/GenBank/DDBJ databases">
        <authorList>
            <person name="Liu Z.-W."/>
        </authorList>
    </citation>
    <scope>NUCLEOTIDE SEQUENCE [LARGE SCALE GENOMIC DNA]</scope>
    <source>
        <strain evidence="4 5">2b14</strain>
    </source>
</reference>
<dbReference type="RefSeq" id="WP_112304126.1">
    <property type="nucleotide sequence ID" value="NZ_QMDV01000001.1"/>
</dbReference>
<comment type="similarity">
    <text evidence="1 3">Belongs to the short-chain dehydrogenases/reductases (SDR) family.</text>
</comment>
<comment type="caution">
    <text evidence="4">The sequence shown here is derived from an EMBL/GenBank/DDBJ whole genome shotgun (WGS) entry which is preliminary data.</text>
</comment>
<dbReference type="GO" id="GO:0016491">
    <property type="term" value="F:oxidoreductase activity"/>
    <property type="evidence" value="ECO:0007669"/>
    <property type="project" value="UniProtKB-KW"/>
</dbReference>
<organism evidence="4 5">
    <name type="scientific">Pontibacter arcticus</name>
    <dbReference type="NCBI Taxonomy" id="2080288"/>
    <lineage>
        <taxon>Bacteria</taxon>
        <taxon>Pseudomonadati</taxon>
        <taxon>Bacteroidota</taxon>
        <taxon>Cytophagia</taxon>
        <taxon>Cytophagales</taxon>
        <taxon>Hymenobacteraceae</taxon>
        <taxon>Pontibacter</taxon>
    </lineage>
</organism>
<evidence type="ECO:0000256" key="1">
    <source>
        <dbReference type="ARBA" id="ARBA00006484"/>
    </source>
</evidence>
<keyword evidence="5" id="KW-1185">Reference proteome</keyword>
<keyword evidence="2" id="KW-0560">Oxidoreductase</keyword>
<dbReference type="GO" id="GO:0016020">
    <property type="term" value="C:membrane"/>
    <property type="evidence" value="ECO:0007669"/>
    <property type="project" value="TreeGrafter"/>
</dbReference>
<reference evidence="4 5" key="2">
    <citation type="submission" date="2018-07" db="EMBL/GenBank/DDBJ databases">
        <title>Pontibacter sp. 2b14 genomic sequence and assembly.</title>
        <authorList>
            <person name="Du Z.-J."/>
        </authorList>
    </citation>
    <scope>NUCLEOTIDE SEQUENCE [LARGE SCALE GENOMIC DNA]</scope>
    <source>
        <strain evidence="4 5">2b14</strain>
    </source>
</reference>
<dbReference type="EMBL" id="QMDV01000001">
    <property type="protein sequence ID" value="RAU84000.1"/>
    <property type="molecule type" value="Genomic_DNA"/>
</dbReference>
<evidence type="ECO:0000313" key="4">
    <source>
        <dbReference type="EMBL" id="RAU84000.1"/>
    </source>
</evidence>
<evidence type="ECO:0000256" key="2">
    <source>
        <dbReference type="ARBA" id="ARBA00023002"/>
    </source>
</evidence>
<dbReference type="PRINTS" id="PR00080">
    <property type="entry name" value="SDRFAMILY"/>
</dbReference>
<dbReference type="Gene3D" id="3.40.50.720">
    <property type="entry name" value="NAD(P)-binding Rossmann-like Domain"/>
    <property type="match status" value="1"/>
</dbReference>
<proteinExistence type="inferred from homology"/>
<dbReference type="InterPro" id="IPR002347">
    <property type="entry name" value="SDR_fam"/>
</dbReference>
<evidence type="ECO:0000256" key="3">
    <source>
        <dbReference type="RuleBase" id="RU000363"/>
    </source>
</evidence>
<gene>
    <name evidence="4" type="ORF">DP923_02780</name>
</gene>
<dbReference type="InterPro" id="IPR036291">
    <property type="entry name" value="NAD(P)-bd_dom_sf"/>
</dbReference>
<dbReference type="Pfam" id="PF00106">
    <property type="entry name" value="adh_short"/>
    <property type="match status" value="1"/>
</dbReference>
<dbReference type="CDD" id="cd05233">
    <property type="entry name" value="SDR_c"/>
    <property type="match status" value="1"/>
</dbReference>
<dbReference type="OrthoDB" id="9808814at2"/>
<dbReference type="PANTHER" id="PTHR44196:SF2">
    <property type="entry name" value="SHORT-CHAIN DEHYDROGENASE-RELATED"/>
    <property type="match status" value="1"/>
</dbReference>
<dbReference type="AlphaFoldDB" id="A0A364RI24"/>
<dbReference type="PRINTS" id="PR00081">
    <property type="entry name" value="GDHRDH"/>
</dbReference>
<dbReference type="Proteomes" id="UP000251692">
    <property type="component" value="Unassembled WGS sequence"/>
</dbReference>
<dbReference type="PIRSF" id="PIRSF000126">
    <property type="entry name" value="11-beta-HSD1"/>
    <property type="match status" value="1"/>
</dbReference>
<sequence>MANQTHHYTALITGASGGIGYELAELFARDGHNLILVARSGDKLEKMAMQFAIKYKVYTKVLVQDLAAPDAAAQVFAALQQESITVDVLVNNAGFGNYGYFRETGWPKEHAMLELNIVALTQLSKLFLAQLPKGRAGKILNIASVASFLPGPMMAVYYASKAYVLSFSEALAAELADENITVTVLCPGATNTDFKDRANLDGSAPFNEKGMTDARSVAEAGYTSMMAGKVVAFSDVKSNLLPYIVNLTPRPLLRRLVKLVQQKRG</sequence>
<accession>A0A364RI24</accession>